<evidence type="ECO:0000313" key="2">
    <source>
        <dbReference type="EMBL" id="CAE8644152.1"/>
    </source>
</evidence>
<feature type="non-terminal residue" evidence="2">
    <location>
        <position position="1"/>
    </location>
</feature>
<dbReference type="EMBL" id="CAJNNW010002345">
    <property type="protein sequence ID" value="CAE8644152.1"/>
    <property type="molecule type" value="Genomic_DNA"/>
</dbReference>
<organism evidence="2 3">
    <name type="scientific">Polarella glacialis</name>
    <name type="common">Dinoflagellate</name>
    <dbReference type="NCBI Taxonomy" id="89957"/>
    <lineage>
        <taxon>Eukaryota</taxon>
        <taxon>Sar</taxon>
        <taxon>Alveolata</taxon>
        <taxon>Dinophyceae</taxon>
        <taxon>Suessiales</taxon>
        <taxon>Suessiaceae</taxon>
        <taxon>Polarella</taxon>
    </lineage>
</organism>
<reference evidence="2" key="1">
    <citation type="submission" date="2021-02" db="EMBL/GenBank/DDBJ databases">
        <authorList>
            <person name="Dougan E. K."/>
            <person name="Rhodes N."/>
            <person name="Thang M."/>
            <person name="Chan C."/>
        </authorList>
    </citation>
    <scope>NUCLEOTIDE SEQUENCE</scope>
</reference>
<feature type="compositionally biased region" description="Low complexity" evidence="1">
    <location>
        <begin position="119"/>
        <end position="152"/>
    </location>
</feature>
<proteinExistence type="predicted"/>
<name>A0A813I294_POLGL</name>
<feature type="compositionally biased region" description="Polar residues" evidence="1">
    <location>
        <begin position="65"/>
        <end position="78"/>
    </location>
</feature>
<protein>
    <submittedName>
        <fullName evidence="2">Uncharacterized protein</fullName>
    </submittedName>
</protein>
<feature type="non-terminal residue" evidence="2">
    <location>
        <position position="210"/>
    </location>
</feature>
<feature type="compositionally biased region" description="Polar residues" evidence="1">
    <location>
        <begin position="153"/>
        <end position="168"/>
    </location>
</feature>
<evidence type="ECO:0000256" key="1">
    <source>
        <dbReference type="SAM" id="MobiDB-lite"/>
    </source>
</evidence>
<feature type="region of interest" description="Disordered" evidence="1">
    <location>
        <begin position="61"/>
        <end position="210"/>
    </location>
</feature>
<gene>
    <name evidence="2" type="ORF">PGLA2088_LOCUS2805</name>
</gene>
<evidence type="ECO:0000313" key="3">
    <source>
        <dbReference type="Proteomes" id="UP000626109"/>
    </source>
</evidence>
<accession>A0A813I294</accession>
<dbReference type="AlphaFoldDB" id="A0A813I294"/>
<feature type="compositionally biased region" description="Polar residues" evidence="1">
    <location>
        <begin position="183"/>
        <end position="192"/>
    </location>
</feature>
<comment type="caution">
    <text evidence="2">The sequence shown here is derived from an EMBL/GenBank/DDBJ whole genome shotgun (WGS) entry which is preliminary data.</text>
</comment>
<feature type="compositionally biased region" description="Low complexity" evidence="1">
    <location>
        <begin position="86"/>
        <end position="112"/>
    </location>
</feature>
<sequence length="210" mass="22943">VVRAGRALSSAELPEKLCTKSLVEELARAGDRINYRLVDGTGPKEGWVSVRLKEKLLLEERPASSAEQVPISSNSNTLRDGHPYFNKKMTNNQLNNNNSNSSNNTSSNNTSSKIDKDNSSNNTNNKNNNTSNNENTNKSNSKSNNNTSKTTKPTQPNSNNTDTSSTPQKPVRPISNNNNNNNTSSVKRNGQTEPPLPEVPTSQDDFAARV</sequence>
<dbReference type="Proteomes" id="UP000626109">
    <property type="component" value="Unassembled WGS sequence"/>
</dbReference>